<dbReference type="EMBL" id="HBFQ01051474">
    <property type="protein sequence ID" value="CAD8862393.1"/>
    <property type="molecule type" value="Transcribed_RNA"/>
</dbReference>
<name>A0A7S1AQW3_NOCSC</name>
<reference evidence="2" key="1">
    <citation type="submission" date="2021-01" db="EMBL/GenBank/DDBJ databases">
        <authorList>
            <person name="Corre E."/>
            <person name="Pelletier E."/>
            <person name="Niang G."/>
            <person name="Scheremetjew M."/>
            <person name="Finn R."/>
            <person name="Kale V."/>
            <person name="Holt S."/>
            <person name="Cochrane G."/>
            <person name="Meng A."/>
            <person name="Brown T."/>
            <person name="Cohen L."/>
        </authorList>
    </citation>
    <scope>NUCLEOTIDE SEQUENCE</scope>
</reference>
<dbReference type="PROSITE" id="PS50106">
    <property type="entry name" value="PDZ"/>
    <property type="match status" value="1"/>
</dbReference>
<proteinExistence type="predicted"/>
<evidence type="ECO:0000259" key="1">
    <source>
        <dbReference type="PROSITE" id="PS50106"/>
    </source>
</evidence>
<gene>
    <name evidence="2" type="ORF">NSCI0253_LOCUS36748</name>
</gene>
<protein>
    <recommendedName>
        <fullName evidence="1">PDZ domain-containing protein</fullName>
    </recommendedName>
</protein>
<feature type="domain" description="PDZ" evidence="1">
    <location>
        <begin position="23"/>
        <end position="106"/>
    </location>
</feature>
<dbReference type="InterPro" id="IPR001478">
    <property type="entry name" value="PDZ"/>
</dbReference>
<organism evidence="2">
    <name type="scientific">Noctiluca scintillans</name>
    <name type="common">Sea sparkle</name>
    <name type="synonym">Red tide dinoflagellate</name>
    <dbReference type="NCBI Taxonomy" id="2966"/>
    <lineage>
        <taxon>Eukaryota</taxon>
        <taxon>Sar</taxon>
        <taxon>Alveolata</taxon>
        <taxon>Dinophyceae</taxon>
        <taxon>Noctilucales</taxon>
        <taxon>Noctilucaceae</taxon>
        <taxon>Noctiluca</taxon>
    </lineage>
</organism>
<accession>A0A7S1AQW3</accession>
<dbReference type="AlphaFoldDB" id="A0A7S1AQW3"/>
<sequence length="119" mass="13064">MLWGEDMKAKEGADTPTDTMSYHVYLRRPPQVMVGSGSLGLTYRMTLNRLLVQEVAPAGLVAEYNSEVAALRALCHRQVSEGDSIVCVNGSTDLDEMRAALKNASDLHICMHRDVPTQS</sequence>
<evidence type="ECO:0000313" key="2">
    <source>
        <dbReference type="EMBL" id="CAD8862393.1"/>
    </source>
</evidence>